<organism evidence="9">
    <name type="scientific">marine metagenome</name>
    <dbReference type="NCBI Taxonomy" id="408172"/>
    <lineage>
        <taxon>unclassified sequences</taxon>
        <taxon>metagenomes</taxon>
        <taxon>ecological metagenomes</taxon>
    </lineage>
</organism>
<dbReference type="InterPro" id="IPR008969">
    <property type="entry name" value="CarboxyPept-like_regulatory"/>
</dbReference>
<dbReference type="PANTHER" id="PTHR30069:SF29">
    <property type="entry name" value="HEMOGLOBIN AND HEMOGLOBIN-HAPTOGLOBIN-BINDING PROTEIN 1-RELATED"/>
    <property type="match status" value="1"/>
</dbReference>
<dbReference type="EMBL" id="UINC01001309">
    <property type="protein sequence ID" value="SUZ77245.1"/>
    <property type="molecule type" value="Genomic_DNA"/>
</dbReference>
<dbReference type="GO" id="GO:0009279">
    <property type="term" value="C:cell outer membrane"/>
    <property type="evidence" value="ECO:0007669"/>
    <property type="project" value="UniProtKB-SubCell"/>
</dbReference>
<dbReference type="Gene3D" id="2.170.130.10">
    <property type="entry name" value="TonB-dependent receptor, plug domain"/>
    <property type="match status" value="1"/>
</dbReference>
<evidence type="ECO:0000256" key="6">
    <source>
        <dbReference type="ARBA" id="ARBA00023237"/>
    </source>
</evidence>
<evidence type="ECO:0000256" key="4">
    <source>
        <dbReference type="ARBA" id="ARBA00022729"/>
    </source>
</evidence>
<accession>A0A381QD48</accession>
<dbReference type="GO" id="GO:0015344">
    <property type="term" value="F:siderophore uptake transmembrane transporter activity"/>
    <property type="evidence" value="ECO:0007669"/>
    <property type="project" value="TreeGrafter"/>
</dbReference>
<comment type="subcellular location">
    <subcellularLocation>
        <location evidence="1">Cell outer membrane</location>
        <topology evidence="1">Multi-pass membrane protein</topology>
    </subcellularLocation>
</comment>
<dbReference type="Gene3D" id="2.60.40.1120">
    <property type="entry name" value="Carboxypeptidase-like, regulatory domain"/>
    <property type="match status" value="1"/>
</dbReference>
<protein>
    <recommendedName>
        <fullName evidence="8">TonB-dependent receptor plug domain-containing protein</fullName>
    </recommendedName>
</protein>
<dbReference type="Pfam" id="PF13715">
    <property type="entry name" value="CarbopepD_reg_2"/>
    <property type="match status" value="1"/>
</dbReference>
<dbReference type="SUPFAM" id="SSF56935">
    <property type="entry name" value="Porins"/>
    <property type="match status" value="1"/>
</dbReference>
<dbReference type="InterPro" id="IPR037066">
    <property type="entry name" value="Plug_dom_sf"/>
</dbReference>
<evidence type="ECO:0000256" key="5">
    <source>
        <dbReference type="ARBA" id="ARBA00023136"/>
    </source>
</evidence>
<keyword evidence="5 7" id="KW-0472">Membrane</keyword>
<keyword evidence="2" id="KW-0813">Transport</keyword>
<evidence type="ECO:0000256" key="2">
    <source>
        <dbReference type="ARBA" id="ARBA00022448"/>
    </source>
</evidence>
<dbReference type="PANTHER" id="PTHR30069">
    <property type="entry name" value="TONB-DEPENDENT OUTER MEMBRANE RECEPTOR"/>
    <property type="match status" value="1"/>
</dbReference>
<dbReference type="Pfam" id="PF07715">
    <property type="entry name" value="Plug"/>
    <property type="match status" value="1"/>
</dbReference>
<dbReference type="SUPFAM" id="SSF49464">
    <property type="entry name" value="Carboxypeptidase regulatory domain-like"/>
    <property type="match status" value="1"/>
</dbReference>
<name>A0A381QD48_9ZZZZ</name>
<keyword evidence="4" id="KW-0732">Signal</keyword>
<dbReference type="GO" id="GO:0044718">
    <property type="term" value="P:siderophore transmembrane transport"/>
    <property type="evidence" value="ECO:0007669"/>
    <property type="project" value="TreeGrafter"/>
</dbReference>
<dbReference type="InterPro" id="IPR036942">
    <property type="entry name" value="Beta-barrel_TonB_sf"/>
</dbReference>
<evidence type="ECO:0000256" key="3">
    <source>
        <dbReference type="ARBA" id="ARBA00022692"/>
    </source>
</evidence>
<feature type="domain" description="TonB-dependent receptor plug" evidence="8">
    <location>
        <begin position="144"/>
        <end position="234"/>
    </location>
</feature>
<gene>
    <name evidence="9" type="ORF">METZ01_LOCUS30099</name>
</gene>
<dbReference type="InterPro" id="IPR039426">
    <property type="entry name" value="TonB-dep_rcpt-like"/>
</dbReference>
<dbReference type="InterPro" id="IPR012910">
    <property type="entry name" value="Plug_dom"/>
</dbReference>
<sequence length="733" mass="82171">MQQYRIRSLSAVDLFPVGDFLLSSLVYFIRIYIFILYAVSVIRGQNVFLTGTVTDGESGKPIDNVNISASPSGTGTQTNWKGEFQFSLVSADSILTVQHIGYETLKLQIYEFENGTVLGLRPRVIEFQEVGITGTSRQEFLPFETENSVIELSAQELTIRSFVDVGDALFSEQSVVVNESISGQKTMSIRGAAAEEMVYMYDGVRINTMGDPLFDLSVFNVSGISGLEMVRGAHERALSSSGTVNFIPKLSYGSDASFVQRLGTYNSGSWAGVGSIGNSMIGLTGGLGESESAQVYEGQSEPQVKGSNNNRFLHFGMQKNNRYELRILGLKNSRQNLNIKTQDSLGLDFHTWIGKLNASHPNGGFLSFYFLSQVQDGFANSTLYRSDKNGRNQGYGLQFHYPILAAQLNLEAVKNDLNAAWDTSLGRINMQRSLSILTGSFELLAKNAPSRFQLQNIKIVFSRKTIQDEHGKEDTILNTDVNWREKGSQFTLSFLGPYADKRIFLYGNLGASFRMPSLQERFSSQLQPPGIQQGALVPEHKYTREAGVKLEGGASPRDLDYTMVLALFSYNYDDKIKQVQYSGSSIRFPINYGRAAMSGLDANLQFWSPKRSFHTLVSYAFYHFSDQIAFPLQPVKMIRGKFLYTWKGLAVEWVVRSESSRIWTTISREGEYFDNRLEPMMTYDAYTSYRFMVRSISITIGISGRNLTNNAQVLEGISIYDRRAYVTTEVQWN</sequence>
<evidence type="ECO:0000256" key="1">
    <source>
        <dbReference type="ARBA" id="ARBA00004571"/>
    </source>
</evidence>
<dbReference type="AlphaFoldDB" id="A0A381QD48"/>
<evidence type="ECO:0000259" key="8">
    <source>
        <dbReference type="Pfam" id="PF07715"/>
    </source>
</evidence>
<reference evidence="9" key="1">
    <citation type="submission" date="2018-05" db="EMBL/GenBank/DDBJ databases">
        <authorList>
            <person name="Lanie J.A."/>
            <person name="Ng W.-L."/>
            <person name="Kazmierczak K.M."/>
            <person name="Andrzejewski T.M."/>
            <person name="Davidsen T.M."/>
            <person name="Wayne K.J."/>
            <person name="Tettelin H."/>
            <person name="Glass J.I."/>
            <person name="Rusch D."/>
            <person name="Podicherti R."/>
            <person name="Tsui H.-C.T."/>
            <person name="Winkler M.E."/>
        </authorList>
    </citation>
    <scope>NUCLEOTIDE SEQUENCE</scope>
</reference>
<keyword evidence="3 7" id="KW-0812">Transmembrane</keyword>
<evidence type="ECO:0000256" key="7">
    <source>
        <dbReference type="SAM" id="Phobius"/>
    </source>
</evidence>
<proteinExistence type="predicted"/>
<dbReference type="Gene3D" id="2.40.170.20">
    <property type="entry name" value="TonB-dependent receptor, beta-barrel domain"/>
    <property type="match status" value="1"/>
</dbReference>
<evidence type="ECO:0000313" key="9">
    <source>
        <dbReference type="EMBL" id="SUZ77245.1"/>
    </source>
</evidence>
<feature type="transmembrane region" description="Helical" evidence="7">
    <location>
        <begin position="20"/>
        <end position="39"/>
    </location>
</feature>
<keyword evidence="6" id="KW-0998">Cell outer membrane</keyword>
<keyword evidence="7" id="KW-1133">Transmembrane helix</keyword>